<comment type="caution">
    <text evidence="6">The sequence shown here is derived from an EMBL/GenBank/DDBJ whole genome shotgun (WGS) entry which is preliminary data.</text>
</comment>
<dbReference type="OrthoDB" id="10255543at2759"/>
<feature type="chain" id="PRO_5040146816" evidence="3">
    <location>
        <begin position="21"/>
        <end position="471"/>
    </location>
</feature>
<evidence type="ECO:0000259" key="4">
    <source>
        <dbReference type="SMART" id="SM00328"/>
    </source>
</evidence>
<name>A0A9Q1CAH3_HOLLE</name>
<dbReference type="SMART" id="SM00329">
    <property type="entry name" value="BPI2"/>
    <property type="match status" value="1"/>
</dbReference>
<evidence type="ECO:0000256" key="3">
    <source>
        <dbReference type="SAM" id="SignalP"/>
    </source>
</evidence>
<dbReference type="InterPro" id="IPR017942">
    <property type="entry name" value="Lipid-bd_serum_glycop_N"/>
</dbReference>
<dbReference type="GO" id="GO:0005615">
    <property type="term" value="C:extracellular space"/>
    <property type="evidence" value="ECO:0007669"/>
    <property type="project" value="TreeGrafter"/>
</dbReference>
<dbReference type="PANTHER" id="PTHR10504:SF131">
    <property type="entry name" value="BPI2 DOMAIN-CONTAINING PROTEIN"/>
    <property type="match status" value="1"/>
</dbReference>
<evidence type="ECO:0000256" key="2">
    <source>
        <dbReference type="ARBA" id="ARBA00023157"/>
    </source>
</evidence>
<evidence type="ECO:0000313" key="7">
    <source>
        <dbReference type="Proteomes" id="UP001152320"/>
    </source>
</evidence>
<dbReference type="InterPro" id="IPR032942">
    <property type="entry name" value="BPI/LBP/Plunc"/>
</dbReference>
<dbReference type="InterPro" id="IPR001124">
    <property type="entry name" value="Lipid-bd_serum_glycop_C"/>
</dbReference>
<dbReference type="GO" id="GO:0008289">
    <property type="term" value="F:lipid binding"/>
    <property type="evidence" value="ECO:0007669"/>
    <property type="project" value="InterPro"/>
</dbReference>
<comment type="similarity">
    <text evidence="1">Belongs to the BPI/LBP/Plunc superfamily. BPI/LBP family.</text>
</comment>
<dbReference type="InterPro" id="IPR017943">
    <property type="entry name" value="Bactericidal_perm-incr_a/b_dom"/>
</dbReference>
<evidence type="ECO:0000256" key="1">
    <source>
        <dbReference type="ARBA" id="ARBA00007292"/>
    </source>
</evidence>
<dbReference type="PANTHER" id="PTHR10504">
    <property type="entry name" value="BACTERICIDAL PERMEABILITY-INCREASING BPI PROTEIN-RELATED"/>
    <property type="match status" value="1"/>
</dbReference>
<dbReference type="Gene3D" id="3.15.20.10">
    <property type="entry name" value="Bactericidal permeability-increasing protein, domain 2"/>
    <property type="match status" value="1"/>
</dbReference>
<keyword evidence="2" id="KW-1015">Disulfide bond</keyword>
<evidence type="ECO:0000313" key="6">
    <source>
        <dbReference type="EMBL" id="KAJ8041717.1"/>
    </source>
</evidence>
<keyword evidence="3" id="KW-0732">Signal</keyword>
<reference evidence="6" key="1">
    <citation type="submission" date="2021-10" db="EMBL/GenBank/DDBJ databases">
        <title>Tropical sea cucumber genome reveals ecological adaptation and Cuvierian tubules defense mechanism.</title>
        <authorList>
            <person name="Chen T."/>
        </authorList>
    </citation>
    <scope>NUCLEOTIDE SEQUENCE</scope>
    <source>
        <strain evidence="6">Nanhai2018</strain>
        <tissue evidence="6">Muscle</tissue>
    </source>
</reference>
<proteinExistence type="inferred from homology"/>
<dbReference type="EMBL" id="JAIZAY010000005">
    <property type="protein sequence ID" value="KAJ8041717.1"/>
    <property type="molecule type" value="Genomic_DNA"/>
</dbReference>
<gene>
    <name evidence="6" type="ORF">HOLleu_12609</name>
</gene>
<dbReference type="Pfam" id="PF01273">
    <property type="entry name" value="LBP_BPI_CETP"/>
    <property type="match status" value="1"/>
</dbReference>
<protein>
    <submittedName>
        <fullName evidence="6">Bactericidal permeability-increasing protein</fullName>
    </submittedName>
</protein>
<organism evidence="6 7">
    <name type="scientific">Holothuria leucospilota</name>
    <name type="common">Black long sea cucumber</name>
    <name type="synonym">Mertensiothuria leucospilota</name>
    <dbReference type="NCBI Taxonomy" id="206669"/>
    <lineage>
        <taxon>Eukaryota</taxon>
        <taxon>Metazoa</taxon>
        <taxon>Echinodermata</taxon>
        <taxon>Eleutherozoa</taxon>
        <taxon>Echinozoa</taxon>
        <taxon>Holothuroidea</taxon>
        <taxon>Aspidochirotacea</taxon>
        <taxon>Aspidochirotida</taxon>
        <taxon>Holothuriidae</taxon>
        <taxon>Holothuria</taxon>
    </lineage>
</organism>
<feature type="domain" description="Lipid-binding serum glycoprotein N-terminal" evidence="4">
    <location>
        <begin position="31"/>
        <end position="246"/>
    </location>
</feature>
<feature type="domain" description="Lipid-binding serum glycoprotein C-terminal" evidence="5">
    <location>
        <begin position="261"/>
        <end position="466"/>
    </location>
</feature>
<accession>A0A9Q1CAH3</accession>
<keyword evidence="7" id="KW-1185">Reference proteome</keyword>
<dbReference type="Proteomes" id="UP001152320">
    <property type="component" value="Chromosome 5"/>
</dbReference>
<dbReference type="Gene3D" id="3.15.10.10">
    <property type="entry name" value="Bactericidal permeability-increasing protein, domain 1"/>
    <property type="match status" value="1"/>
</dbReference>
<feature type="signal peptide" evidence="3">
    <location>
        <begin position="1"/>
        <end position="20"/>
    </location>
</feature>
<dbReference type="AlphaFoldDB" id="A0A9Q1CAH3"/>
<dbReference type="SMART" id="SM00328">
    <property type="entry name" value="BPI1"/>
    <property type="match status" value="1"/>
</dbReference>
<dbReference type="Pfam" id="PF02886">
    <property type="entry name" value="LBP_BPI_CETP_C"/>
    <property type="match status" value="1"/>
</dbReference>
<sequence length="471" mass="51897">MALISFGLVMLALTIMSSLSATASRPGVESRVTQRGIDFLRDVGMKKLKEKIYSMHIPSQSGKAHGVSYEVWNLKVTSFNITYPNIQLEAGSGFNIRLRGIRVTLTGDYHYSVFVISHSGRLDVNIDSMSASFTIKVREAYGRPTVESSLDSCMFDAGNVAVHLNEGKPSRDDKASRALRDALNGRACGEIVNGINEIMEEKLSQLKVRYPIRQILDLDYSIVALPFFSTNHMDISHKGEVYRIHSHEEAPLRIPEIQPDTDVSRMAFVWMTDFVANSAGYVLHTYGYLQHNVTEKDIPAGSKISLNTSGFPISTVFPQVTKMFPGKMMQINVKSTIPPTMNTTNEKATIAVKGKIDAYVTQPNKSLTYLFTLSSQISLSFKFGVKSGNVTWVSELVSSSVKLVKSAIKDFKIDILKKMLPIALKTQVIPMLNKKGAIGMAIPSYNGVTAVNTTVQHASGHLKIGTDFATL</sequence>
<evidence type="ECO:0000259" key="5">
    <source>
        <dbReference type="SMART" id="SM00329"/>
    </source>
</evidence>
<dbReference type="SUPFAM" id="SSF55394">
    <property type="entry name" value="Bactericidal permeability-increasing protein, BPI"/>
    <property type="match status" value="2"/>
</dbReference>
<dbReference type="FunFam" id="3.15.20.10:FF:000001">
    <property type="entry name" value="Phospholipid transfer protein"/>
    <property type="match status" value="1"/>
</dbReference>